<dbReference type="AlphaFoldDB" id="A0A9R1XFE6"/>
<protein>
    <recommendedName>
        <fullName evidence="1">Transposase-associated domain-containing protein</fullName>
    </recommendedName>
</protein>
<feature type="domain" description="Transposase-associated" evidence="1">
    <location>
        <begin position="2"/>
        <end position="32"/>
    </location>
</feature>
<dbReference type="Pfam" id="PF13963">
    <property type="entry name" value="Transpos_assoc"/>
    <property type="match status" value="1"/>
</dbReference>
<evidence type="ECO:0000313" key="3">
    <source>
        <dbReference type="Proteomes" id="UP000235145"/>
    </source>
</evidence>
<dbReference type="InterPro" id="IPR029480">
    <property type="entry name" value="Transpos_assoc"/>
</dbReference>
<dbReference type="Proteomes" id="UP000235145">
    <property type="component" value="Unassembled WGS sequence"/>
</dbReference>
<name>A0A9R1XFE6_LACSA</name>
<reference evidence="2 3" key="1">
    <citation type="journal article" date="2017" name="Nat. Commun.">
        <title>Genome assembly with in vitro proximity ligation data and whole-genome triplication in lettuce.</title>
        <authorList>
            <person name="Reyes-Chin-Wo S."/>
            <person name="Wang Z."/>
            <person name="Yang X."/>
            <person name="Kozik A."/>
            <person name="Arikit S."/>
            <person name="Song C."/>
            <person name="Xia L."/>
            <person name="Froenicke L."/>
            <person name="Lavelle D.O."/>
            <person name="Truco M.J."/>
            <person name="Xia R."/>
            <person name="Zhu S."/>
            <person name="Xu C."/>
            <person name="Xu H."/>
            <person name="Xu X."/>
            <person name="Cox K."/>
            <person name="Korf I."/>
            <person name="Meyers B.C."/>
            <person name="Michelmore R.W."/>
        </authorList>
    </citation>
    <scope>NUCLEOTIDE SEQUENCE [LARGE SCALE GENOMIC DNA]</scope>
    <source>
        <strain evidence="3">cv. Salinas</strain>
        <tissue evidence="2">Seedlings</tissue>
    </source>
</reference>
<proteinExistence type="predicted"/>
<sequence length="104" mass="12360">MNLCHHSIPAVRYHLFSNGFDEGYKVWTFHGENPERGPNKFVLPDFDHTKDMLDDAFFTDVEEEPDSLKTLLEEWIKWSGTCMKKSRMEENRSWNLFCEPECNL</sequence>
<comment type="caution">
    <text evidence="2">The sequence shown here is derived from an EMBL/GenBank/DDBJ whole genome shotgun (WGS) entry which is preliminary data.</text>
</comment>
<dbReference type="EMBL" id="NBSK02000004">
    <property type="protein sequence ID" value="KAJ0212620.1"/>
    <property type="molecule type" value="Genomic_DNA"/>
</dbReference>
<accession>A0A9R1XFE6</accession>
<evidence type="ECO:0000313" key="2">
    <source>
        <dbReference type="EMBL" id="KAJ0212620.1"/>
    </source>
</evidence>
<keyword evidence="3" id="KW-1185">Reference proteome</keyword>
<organism evidence="2 3">
    <name type="scientific">Lactuca sativa</name>
    <name type="common">Garden lettuce</name>
    <dbReference type="NCBI Taxonomy" id="4236"/>
    <lineage>
        <taxon>Eukaryota</taxon>
        <taxon>Viridiplantae</taxon>
        <taxon>Streptophyta</taxon>
        <taxon>Embryophyta</taxon>
        <taxon>Tracheophyta</taxon>
        <taxon>Spermatophyta</taxon>
        <taxon>Magnoliopsida</taxon>
        <taxon>eudicotyledons</taxon>
        <taxon>Gunneridae</taxon>
        <taxon>Pentapetalae</taxon>
        <taxon>asterids</taxon>
        <taxon>campanulids</taxon>
        <taxon>Asterales</taxon>
        <taxon>Asteraceae</taxon>
        <taxon>Cichorioideae</taxon>
        <taxon>Cichorieae</taxon>
        <taxon>Lactucinae</taxon>
        <taxon>Lactuca</taxon>
    </lineage>
</organism>
<evidence type="ECO:0000259" key="1">
    <source>
        <dbReference type="Pfam" id="PF13963"/>
    </source>
</evidence>
<gene>
    <name evidence="2" type="ORF">LSAT_V11C400163950</name>
</gene>